<dbReference type="RefSeq" id="WP_078923002.1">
    <property type="nucleotide sequence ID" value="NZ_FUYB01000013.1"/>
</dbReference>
<dbReference type="Pfam" id="PF04982">
    <property type="entry name" value="TM_HPP"/>
    <property type="match status" value="1"/>
</dbReference>
<keyword evidence="1" id="KW-1133">Transmembrane helix</keyword>
<organism evidence="3 4">
    <name type="scientific">Thiothrix eikelboomii</name>
    <dbReference type="NCBI Taxonomy" id="92487"/>
    <lineage>
        <taxon>Bacteria</taxon>
        <taxon>Pseudomonadati</taxon>
        <taxon>Pseudomonadota</taxon>
        <taxon>Gammaproteobacteria</taxon>
        <taxon>Thiotrichales</taxon>
        <taxon>Thiotrichaceae</taxon>
        <taxon>Thiothrix</taxon>
    </lineage>
</organism>
<dbReference type="STRING" id="92487.SAMN02745130_02542"/>
<dbReference type="InterPro" id="IPR007065">
    <property type="entry name" value="HPP"/>
</dbReference>
<keyword evidence="1" id="KW-0812">Transmembrane</keyword>
<feature type="transmembrane region" description="Helical" evidence="1">
    <location>
        <begin position="107"/>
        <end position="125"/>
    </location>
</feature>
<evidence type="ECO:0000313" key="4">
    <source>
        <dbReference type="Proteomes" id="UP000190460"/>
    </source>
</evidence>
<keyword evidence="4" id="KW-1185">Reference proteome</keyword>
<keyword evidence="1" id="KW-0472">Membrane</keyword>
<dbReference type="PANTHER" id="PTHR33741">
    <property type="entry name" value="TRANSMEMBRANE PROTEIN DDB_G0269096-RELATED"/>
    <property type="match status" value="1"/>
</dbReference>
<proteinExistence type="predicted"/>
<dbReference type="Proteomes" id="UP000190460">
    <property type="component" value="Unassembled WGS sequence"/>
</dbReference>
<name>A0A1T4X5B0_9GAMM</name>
<feature type="domain" description="HPP transmembrane region" evidence="2">
    <location>
        <begin position="22"/>
        <end position="182"/>
    </location>
</feature>
<evidence type="ECO:0000313" key="3">
    <source>
        <dbReference type="EMBL" id="SKA84850.1"/>
    </source>
</evidence>
<feature type="transmembrane region" description="Helical" evidence="1">
    <location>
        <begin position="26"/>
        <end position="46"/>
    </location>
</feature>
<sequence length="186" mass="20205">MLLAKLKLYLSKMQGGGNNSPHPIHWRNALCSWMGGFLGIALVGWMDSLTSLTTQDHLLLIGSFGATAVLLYGSPSAPFAQPRYVIGGHVICALVGVSFYKLMPDPLWLSSALTVSTAIVLMYLTRTTHPPGGGTALIAVAGSERVHELGYWFVVEPILLGVLLLLIVALVVNNLSPLRRYPNYWF</sequence>
<evidence type="ECO:0000256" key="1">
    <source>
        <dbReference type="SAM" id="Phobius"/>
    </source>
</evidence>
<evidence type="ECO:0000259" key="2">
    <source>
        <dbReference type="Pfam" id="PF04982"/>
    </source>
</evidence>
<dbReference type="EMBL" id="FUYB01000013">
    <property type="protein sequence ID" value="SKA84850.1"/>
    <property type="molecule type" value="Genomic_DNA"/>
</dbReference>
<gene>
    <name evidence="3" type="ORF">SAMN02745130_02542</name>
</gene>
<dbReference type="PANTHER" id="PTHR33741:SF5">
    <property type="entry name" value="TRANSMEMBRANE PROTEIN DDB_G0269096-RELATED"/>
    <property type="match status" value="1"/>
</dbReference>
<dbReference type="OrthoDB" id="9811720at2"/>
<feature type="transmembrane region" description="Helical" evidence="1">
    <location>
        <begin position="81"/>
        <end position="100"/>
    </location>
</feature>
<feature type="transmembrane region" description="Helical" evidence="1">
    <location>
        <begin position="149"/>
        <end position="172"/>
    </location>
</feature>
<reference evidence="3 4" key="1">
    <citation type="submission" date="2017-02" db="EMBL/GenBank/DDBJ databases">
        <authorList>
            <person name="Peterson S.W."/>
        </authorList>
    </citation>
    <scope>NUCLEOTIDE SEQUENCE [LARGE SCALE GENOMIC DNA]</scope>
    <source>
        <strain evidence="3 4">ATCC 49788</strain>
    </source>
</reference>
<dbReference type="InterPro" id="IPR058581">
    <property type="entry name" value="TM_HPP"/>
</dbReference>
<dbReference type="AlphaFoldDB" id="A0A1T4X5B0"/>
<accession>A0A1T4X5B0</accession>
<feature type="transmembrane region" description="Helical" evidence="1">
    <location>
        <begin position="58"/>
        <end position="75"/>
    </location>
</feature>
<protein>
    <submittedName>
        <fullName evidence="3">HPP family protein</fullName>
    </submittedName>
</protein>